<gene>
    <name evidence="2" type="ORF">OHM77_11850</name>
</gene>
<feature type="transmembrane region" description="Helical" evidence="1">
    <location>
        <begin position="67"/>
        <end position="84"/>
    </location>
</feature>
<reference evidence="2" key="1">
    <citation type="journal article" date="2023" name="Nat. Microbiol.">
        <title>Enrichment and characterization of a nitric oxide-reducing microbial community in a continuous bioreactor.</title>
        <authorList>
            <person name="Garrido-Amador P."/>
            <person name="Stortenbeker N."/>
            <person name="Wessels H.J.C.T."/>
            <person name="Speth D.R."/>
            <person name="Garcia-Heredia I."/>
            <person name="Kartal B."/>
        </authorList>
    </citation>
    <scope>NUCLEOTIDE SEQUENCE</scope>
    <source>
        <strain evidence="2">MAG1</strain>
    </source>
</reference>
<keyword evidence="1" id="KW-0812">Transmembrane</keyword>
<feature type="transmembrane region" description="Helical" evidence="1">
    <location>
        <begin position="12"/>
        <end position="30"/>
    </location>
</feature>
<feature type="transmembrane region" description="Helical" evidence="1">
    <location>
        <begin position="379"/>
        <end position="398"/>
    </location>
</feature>
<feature type="transmembrane region" description="Helical" evidence="1">
    <location>
        <begin position="221"/>
        <end position="240"/>
    </location>
</feature>
<feature type="transmembrane region" description="Helical" evidence="1">
    <location>
        <begin position="281"/>
        <end position="299"/>
    </location>
</feature>
<protein>
    <submittedName>
        <fullName evidence="2">SLC13 family permease</fullName>
    </submittedName>
</protein>
<dbReference type="KEGG" id="npv:OHM77_11850"/>
<dbReference type="EMBL" id="CP107246">
    <property type="protein sequence ID" value="WIM05365.1"/>
    <property type="molecule type" value="Genomic_DNA"/>
</dbReference>
<organism evidence="2">
    <name type="scientific">Candidatus Nitricoxidivorans perseverans</name>
    <dbReference type="NCBI Taxonomy" id="2975601"/>
    <lineage>
        <taxon>Bacteria</taxon>
        <taxon>Pseudomonadati</taxon>
        <taxon>Pseudomonadota</taxon>
        <taxon>Betaproteobacteria</taxon>
        <taxon>Nitrosomonadales</taxon>
        <taxon>Sterolibacteriaceae</taxon>
        <taxon>Candidatus Nitricoxidivorans</taxon>
    </lineage>
</organism>
<evidence type="ECO:0000256" key="1">
    <source>
        <dbReference type="SAM" id="Phobius"/>
    </source>
</evidence>
<feature type="transmembrane region" description="Helical" evidence="1">
    <location>
        <begin position="311"/>
        <end position="330"/>
    </location>
</feature>
<keyword evidence="1" id="KW-1133">Transmembrane helix</keyword>
<keyword evidence="1" id="KW-0472">Membrane</keyword>
<dbReference type="GO" id="GO:0015297">
    <property type="term" value="F:antiporter activity"/>
    <property type="evidence" value="ECO:0007669"/>
    <property type="project" value="InterPro"/>
</dbReference>
<evidence type="ECO:0000313" key="2">
    <source>
        <dbReference type="EMBL" id="WIM05365.1"/>
    </source>
</evidence>
<sequence length="424" mass="45207">MLPELFGIPVDFILFALTLLGVALFHHYVLQVALTGLATVTLYKILFTGFKTGPGFAGFAAHMGHEWVLLVNLLCLLVGFALLARHFEDSGVPEVLPKLLPTGWMGPFVLLVIIFVLSGFLDNIAAALIGGTVAASVFKRKVHIGYLAAIVAASNAGGAGSVVGDTTTTMMWIDGVSPTDVFHAYLPAAVATVVFGIPAALRQHRHMPISRDFHAQHHIDWTRVGVVGFILVAAIAANVTVNLKFPALADRFPFLGATVWAALLLAVPLRKPEWGLLPDAFKGSVFLLALVTCASMMPVEKLPPASWPTALSLGFISAVFDNIPLTALALKQGGYDWGVLAYAVGFGGSMLWFGSSAGVAISNLFPEAKSVGQWLRHGWMIPVGYVAGFFILLAVLGWEPHEPHKEAPAPALAQHNPSIDRSTP</sequence>
<feature type="transmembrane region" description="Helical" evidence="1">
    <location>
        <begin position="252"/>
        <end position="269"/>
    </location>
</feature>
<dbReference type="InterPro" id="IPR045016">
    <property type="entry name" value="NhaD-like"/>
</dbReference>
<feature type="transmembrane region" description="Helical" evidence="1">
    <location>
        <begin position="184"/>
        <end position="201"/>
    </location>
</feature>
<dbReference type="PANTHER" id="PTHR43269:SF2">
    <property type="entry name" value="SODIUM_PROTON ANTIPORTER 1-RELATED"/>
    <property type="match status" value="1"/>
</dbReference>
<dbReference type="PANTHER" id="PTHR43269">
    <property type="entry name" value="SODIUM/PROTON ANTIPORTER 1-RELATED"/>
    <property type="match status" value="1"/>
</dbReference>
<proteinExistence type="predicted"/>
<dbReference type="Proteomes" id="UP001234916">
    <property type="component" value="Chromosome"/>
</dbReference>
<dbReference type="AlphaFoldDB" id="A0AA49FKS0"/>
<accession>A0AA49FKS0</accession>
<feature type="transmembrane region" description="Helical" evidence="1">
    <location>
        <begin position="337"/>
        <end position="359"/>
    </location>
</feature>
<feature type="transmembrane region" description="Helical" evidence="1">
    <location>
        <begin position="144"/>
        <end position="164"/>
    </location>
</feature>
<feature type="transmembrane region" description="Helical" evidence="1">
    <location>
        <begin position="104"/>
        <end position="137"/>
    </location>
</feature>
<name>A0AA49FKS0_9PROT</name>
<dbReference type="GO" id="GO:0006814">
    <property type="term" value="P:sodium ion transport"/>
    <property type="evidence" value="ECO:0007669"/>
    <property type="project" value="InterPro"/>
</dbReference>